<reference evidence="2 3" key="1">
    <citation type="submission" date="2020-09" db="EMBL/GenBank/DDBJ databases">
        <title>Novel species of Mucilaginibacter isolated from a glacier on the Tibetan Plateau.</title>
        <authorList>
            <person name="Liu Q."/>
            <person name="Xin Y.-H."/>
        </authorList>
    </citation>
    <scope>NUCLEOTIDE SEQUENCE [LARGE SCALE GENOMIC DNA]</scope>
    <source>
        <strain evidence="2 3">ZT4R22</strain>
    </source>
</reference>
<dbReference type="Pfam" id="PF01243">
    <property type="entry name" value="PNPOx_N"/>
    <property type="match status" value="1"/>
</dbReference>
<protein>
    <submittedName>
        <fullName evidence="2">Pyridoxamine 5'-phosphate oxidase family protein</fullName>
    </submittedName>
</protein>
<dbReference type="PANTHER" id="PTHR42815">
    <property type="entry name" value="FAD-BINDING, PUTATIVE (AFU_ORTHOLOGUE AFUA_6G07600)-RELATED"/>
    <property type="match status" value="1"/>
</dbReference>
<evidence type="ECO:0000313" key="2">
    <source>
        <dbReference type="EMBL" id="MBD1367137.1"/>
    </source>
</evidence>
<sequence>MNFAKFAFTDGIKALQEQYGSRDAYARMEDRTDTDGLTEAEADFIESRDSFYMASIGENGYPYIQHRGGPAGFIKVINSGTLGVVDFKGNKQYISVGNVLAHHQVSLFLMDYPHKTRLKIYADARIIELADEPALFKLLDPSDYKHTPERMILFDVKAFDWNCPQHITPRYTEDEIKRAFAPQNEYVLKLEYELEKLKKQLADTKS</sequence>
<feature type="domain" description="Pyridoxamine 5'-phosphate oxidase N-terminal" evidence="1">
    <location>
        <begin position="37"/>
        <end position="136"/>
    </location>
</feature>
<comment type="caution">
    <text evidence="2">The sequence shown here is derived from an EMBL/GenBank/DDBJ whole genome shotgun (WGS) entry which is preliminary data.</text>
</comment>
<keyword evidence="3" id="KW-1185">Reference proteome</keyword>
<dbReference type="PANTHER" id="PTHR42815:SF2">
    <property type="entry name" value="FAD-BINDING, PUTATIVE (AFU_ORTHOLOGUE AFUA_6G07600)-RELATED"/>
    <property type="match status" value="1"/>
</dbReference>
<proteinExistence type="predicted"/>
<dbReference type="InterPro" id="IPR011576">
    <property type="entry name" value="Pyridox_Oxase_N"/>
</dbReference>
<evidence type="ECO:0000313" key="3">
    <source>
        <dbReference type="Proteomes" id="UP000606600"/>
    </source>
</evidence>
<evidence type="ECO:0000259" key="1">
    <source>
        <dbReference type="Pfam" id="PF01243"/>
    </source>
</evidence>
<dbReference type="SUPFAM" id="SSF50475">
    <property type="entry name" value="FMN-binding split barrel"/>
    <property type="match status" value="1"/>
</dbReference>
<accession>A0ABR7WXW6</accession>
<dbReference type="RefSeq" id="WP_191191767.1">
    <property type="nucleotide sequence ID" value="NZ_JACWMY010000016.1"/>
</dbReference>
<dbReference type="InterPro" id="IPR012349">
    <property type="entry name" value="Split_barrel_FMN-bd"/>
</dbReference>
<dbReference type="EMBL" id="JACWMY010000016">
    <property type="protein sequence ID" value="MBD1367137.1"/>
    <property type="molecule type" value="Genomic_DNA"/>
</dbReference>
<dbReference type="Proteomes" id="UP000606600">
    <property type="component" value="Unassembled WGS sequence"/>
</dbReference>
<dbReference type="Gene3D" id="2.30.110.10">
    <property type="entry name" value="Electron Transport, Fmn-binding Protein, Chain A"/>
    <property type="match status" value="1"/>
</dbReference>
<organism evidence="2 3">
    <name type="scientific">Mucilaginibacter pankratovii</name>
    <dbReference type="NCBI Taxonomy" id="2772110"/>
    <lineage>
        <taxon>Bacteria</taxon>
        <taxon>Pseudomonadati</taxon>
        <taxon>Bacteroidota</taxon>
        <taxon>Sphingobacteriia</taxon>
        <taxon>Sphingobacteriales</taxon>
        <taxon>Sphingobacteriaceae</taxon>
        <taxon>Mucilaginibacter</taxon>
    </lineage>
</organism>
<gene>
    <name evidence="2" type="ORF">IDJ77_25220</name>
</gene>
<name>A0ABR7WXW6_9SPHI</name>